<dbReference type="Gene3D" id="3.55.50.30">
    <property type="match status" value="1"/>
</dbReference>
<dbReference type="Gene3D" id="2.60.120.1440">
    <property type="match status" value="1"/>
</dbReference>
<proteinExistence type="predicted"/>
<dbReference type="GO" id="GO:0016989">
    <property type="term" value="F:sigma factor antagonist activity"/>
    <property type="evidence" value="ECO:0007669"/>
    <property type="project" value="TreeGrafter"/>
</dbReference>
<evidence type="ECO:0000259" key="2">
    <source>
        <dbReference type="Pfam" id="PF04773"/>
    </source>
</evidence>
<dbReference type="InterPro" id="IPR032508">
    <property type="entry name" value="FecR_C"/>
</dbReference>
<dbReference type="PANTHER" id="PTHR30273:SF2">
    <property type="entry name" value="PROTEIN FECR"/>
    <property type="match status" value="1"/>
</dbReference>
<dbReference type="Pfam" id="PF16344">
    <property type="entry name" value="FecR_C"/>
    <property type="match status" value="1"/>
</dbReference>
<feature type="transmembrane region" description="Helical" evidence="1">
    <location>
        <begin position="72"/>
        <end position="98"/>
    </location>
</feature>
<reference evidence="5" key="1">
    <citation type="submission" date="2016-10" db="EMBL/GenBank/DDBJ databases">
        <authorList>
            <person name="Varghese N."/>
            <person name="Submissions S."/>
        </authorList>
    </citation>
    <scope>NUCLEOTIDE SEQUENCE [LARGE SCALE GENOMIC DNA]</scope>
    <source>
        <strain evidence="5">Gh-48</strain>
    </source>
</reference>
<evidence type="ECO:0000256" key="1">
    <source>
        <dbReference type="SAM" id="Phobius"/>
    </source>
</evidence>
<dbReference type="STRING" id="551995.SAMN05192574_102400"/>
<evidence type="ECO:0000313" key="5">
    <source>
        <dbReference type="Proteomes" id="UP000198942"/>
    </source>
</evidence>
<feature type="domain" description="FecR protein" evidence="2">
    <location>
        <begin position="170"/>
        <end position="266"/>
    </location>
</feature>
<feature type="domain" description="Protein FecR C-terminal" evidence="3">
    <location>
        <begin position="308"/>
        <end position="376"/>
    </location>
</feature>
<dbReference type="Pfam" id="PF04773">
    <property type="entry name" value="FecR"/>
    <property type="match status" value="1"/>
</dbReference>
<dbReference type="AlphaFoldDB" id="A0A1H8DP88"/>
<dbReference type="Proteomes" id="UP000198942">
    <property type="component" value="Unassembled WGS sequence"/>
</dbReference>
<keyword evidence="1" id="KW-0812">Transmembrane</keyword>
<name>A0A1H8DP88_9SPHI</name>
<evidence type="ECO:0000259" key="3">
    <source>
        <dbReference type="Pfam" id="PF16344"/>
    </source>
</evidence>
<dbReference type="FunFam" id="2.60.120.1440:FF:000001">
    <property type="entry name" value="Putative anti-sigma factor"/>
    <property type="match status" value="1"/>
</dbReference>
<dbReference type="InterPro" id="IPR012373">
    <property type="entry name" value="Ferrdict_sens_TM"/>
</dbReference>
<dbReference type="PIRSF" id="PIRSF018266">
    <property type="entry name" value="FecR"/>
    <property type="match status" value="1"/>
</dbReference>
<keyword evidence="5" id="KW-1185">Reference proteome</keyword>
<keyword evidence="1" id="KW-0472">Membrane</keyword>
<accession>A0A1H8DP88</accession>
<sequence length="378" mass="41945">MVIKGKPTMNKAELKTLFAKYNDGTATEEERALLEAWYLQYNEKEAYQLNGKSIKAAKAEIFRRLPGNQGQFFNIGIRLAAAAILIGILFTVTMLFFVNRNPGKASQLANDLPPGTNKAVLTLANGRHLNLSDATNGRLYQQQGIKIVKAQSGQVVFDYSGNQATAEQNTITTPNGGQWQIKLPDGSQVWLNAASSLTFPTSFSHGINRIVKLSGEGYFEVAKDAEHPFIVISGDQRVEVLGTHFNISSYADEPSIKTTLLEGRVKVSLLGNVTPMFLKPGEQSVANGHQLDVKPVDTEEALAWRNGYFQFDDETVSSIMRKLSRWYDVDVRYEGNISDEGLNGRVSRNKNISQVIKALEATQTVHFRLEGRRITVMK</sequence>
<gene>
    <name evidence="4" type="ORF">SAMN05192574_102400</name>
</gene>
<protein>
    <submittedName>
        <fullName evidence="4">FecR protein</fullName>
    </submittedName>
</protein>
<organism evidence="4 5">
    <name type="scientific">Mucilaginibacter gossypiicola</name>
    <dbReference type="NCBI Taxonomy" id="551995"/>
    <lineage>
        <taxon>Bacteria</taxon>
        <taxon>Pseudomonadati</taxon>
        <taxon>Bacteroidota</taxon>
        <taxon>Sphingobacteriia</taxon>
        <taxon>Sphingobacteriales</taxon>
        <taxon>Sphingobacteriaceae</taxon>
        <taxon>Mucilaginibacter</taxon>
    </lineage>
</organism>
<dbReference type="InterPro" id="IPR006860">
    <property type="entry name" value="FecR"/>
</dbReference>
<dbReference type="OrthoDB" id="1099963at2"/>
<dbReference type="PANTHER" id="PTHR30273">
    <property type="entry name" value="PERIPLASMIC SIGNAL SENSOR AND SIGMA FACTOR ACTIVATOR FECR-RELATED"/>
    <property type="match status" value="1"/>
</dbReference>
<keyword evidence="1" id="KW-1133">Transmembrane helix</keyword>
<evidence type="ECO:0000313" key="4">
    <source>
        <dbReference type="EMBL" id="SEN08327.1"/>
    </source>
</evidence>
<dbReference type="EMBL" id="FOCL01000002">
    <property type="protein sequence ID" value="SEN08327.1"/>
    <property type="molecule type" value="Genomic_DNA"/>
</dbReference>